<feature type="transmembrane region" description="Helical" evidence="1">
    <location>
        <begin position="133"/>
        <end position="153"/>
    </location>
</feature>
<dbReference type="EMBL" id="JAAXLS010000007">
    <property type="protein sequence ID" value="NKQ53921.1"/>
    <property type="molecule type" value="Genomic_DNA"/>
</dbReference>
<protein>
    <submittedName>
        <fullName evidence="2">DUF3995 domain-containing protein</fullName>
    </submittedName>
</protein>
<reference evidence="2 3" key="1">
    <citation type="submission" date="2020-04" db="EMBL/GenBank/DDBJ databases">
        <title>Novel species.</title>
        <authorList>
            <person name="Teo W.F.A."/>
            <person name="Lipun K."/>
            <person name="Srisuk N."/>
            <person name="Duangmal K."/>
        </authorList>
    </citation>
    <scope>NUCLEOTIDE SEQUENCE [LARGE SCALE GENOMIC DNA]</scope>
    <source>
        <strain evidence="2 3">K13G38</strain>
    </source>
</reference>
<gene>
    <name evidence="2" type="ORF">HFP15_13625</name>
</gene>
<keyword evidence="1" id="KW-0472">Membrane</keyword>
<organism evidence="2 3">
    <name type="scientific">Amycolatopsis acididurans</name>
    <dbReference type="NCBI Taxonomy" id="2724524"/>
    <lineage>
        <taxon>Bacteria</taxon>
        <taxon>Bacillati</taxon>
        <taxon>Actinomycetota</taxon>
        <taxon>Actinomycetes</taxon>
        <taxon>Pseudonocardiales</taxon>
        <taxon>Pseudonocardiaceae</taxon>
        <taxon>Amycolatopsis</taxon>
    </lineage>
</organism>
<dbReference type="Proteomes" id="UP000715441">
    <property type="component" value="Unassembled WGS sequence"/>
</dbReference>
<dbReference type="RefSeq" id="WP_168515322.1">
    <property type="nucleotide sequence ID" value="NZ_JAAXLS010000007.1"/>
</dbReference>
<accession>A0ABX1J3I5</accession>
<feature type="transmembrane region" description="Helical" evidence="1">
    <location>
        <begin position="12"/>
        <end position="32"/>
    </location>
</feature>
<feature type="transmembrane region" description="Helical" evidence="1">
    <location>
        <begin position="52"/>
        <end position="78"/>
    </location>
</feature>
<dbReference type="Pfam" id="PF13160">
    <property type="entry name" value="DUF3995"/>
    <property type="match status" value="1"/>
</dbReference>
<name>A0ABX1J3I5_9PSEU</name>
<proteinExistence type="predicted"/>
<evidence type="ECO:0000313" key="3">
    <source>
        <dbReference type="Proteomes" id="UP000715441"/>
    </source>
</evidence>
<evidence type="ECO:0000256" key="1">
    <source>
        <dbReference type="SAM" id="Phobius"/>
    </source>
</evidence>
<evidence type="ECO:0000313" key="2">
    <source>
        <dbReference type="EMBL" id="NKQ53921.1"/>
    </source>
</evidence>
<keyword evidence="1" id="KW-1133">Transmembrane helix</keyword>
<sequence>MGAARLRTGIIAGYAAVVVGLVYAAFSLYWTLGGTALLDTVGGEVGDLARRGGTAAFALGLGATLLKVAGCGLCYLLVRTRGRVRWVLVPAALGGCLLIVYGGVLVAVGALVLTGAVEPDSAVDWTALRWHVAIWDLWFLVWGILLTTTTVAFRRQSFVDVPASHG</sequence>
<keyword evidence="1" id="KW-0812">Transmembrane</keyword>
<dbReference type="InterPro" id="IPR025058">
    <property type="entry name" value="DUF3995"/>
</dbReference>
<keyword evidence="3" id="KW-1185">Reference proteome</keyword>
<feature type="transmembrane region" description="Helical" evidence="1">
    <location>
        <begin position="87"/>
        <end position="113"/>
    </location>
</feature>
<comment type="caution">
    <text evidence="2">The sequence shown here is derived from an EMBL/GenBank/DDBJ whole genome shotgun (WGS) entry which is preliminary data.</text>
</comment>